<evidence type="ECO:0000256" key="2">
    <source>
        <dbReference type="ARBA" id="ARBA00004978"/>
    </source>
</evidence>
<evidence type="ECO:0000256" key="9">
    <source>
        <dbReference type="RuleBase" id="RU365045"/>
    </source>
</evidence>
<reference evidence="11 12" key="1">
    <citation type="submission" date="2017-08" db="EMBL/GenBank/DDBJ databases">
        <title>Virgibacillus indicus sp. nov. and Virgibacillus profoundi sp. nov, two moderately halophilic bacteria isolated from marine sediment by using the Microfluidic Streak Plate.</title>
        <authorList>
            <person name="Xu B."/>
            <person name="Hu B."/>
            <person name="Wang J."/>
            <person name="Zhu Y."/>
            <person name="Huang L."/>
            <person name="Du W."/>
            <person name="Huang Y."/>
        </authorList>
    </citation>
    <scope>NUCLEOTIDE SEQUENCE [LARGE SCALE GENOMIC DNA]</scope>
    <source>
        <strain evidence="11 12">IO3-P2-C2</strain>
    </source>
</reference>
<organism evidence="11 12">
    <name type="scientific">Virgibacillus indicus</name>
    <dbReference type="NCBI Taxonomy" id="2024554"/>
    <lineage>
        <taxon>Bacteria</taxon>
        <taxon>Bacillati</taxon>
        <taxon>Bacillota</taxon>
        <taxon>Bacilli</taxon>
        <taxon>Bacillales</taxon>
        <taxon>Bacillaceae</taxon>
        <taxon>Virgibacillus</taxon>
    </lineage>
</organism>
<dbReference type="UniPathway" id="UPA00067">
    <property type="reaction ID" value="UER00122"/>
</dbReference>
<comment type="function">
    <text evidence="1 9">Catalyzes the acetylation of L-2,4-diaminobutyrate (DABA) to gamma-N-acetyl-alpha,gamma-diaminobutyric acid (ADABA) with acetyl coenzyme A.</text>
</comment>
<dbReference type="SUPFAM" id="SSF55729">
    <property type="entry name" value="Acyl-CoA N-acyltransferases (Nat)"/>
    <property type="match status" value="1"/>
</dbReference>
<gene>
    <name evidence="9 11" type="primary">ectA</name>
    <name evidence="11" type="ORF">CIL03_05480</name>
</gene>
<dbReference type="NCBIfam" id="TIGR02406">
    <property type="entry name" value="ectoine_EctA"/>
    <property type="match status" value="1"/>
</dbReference>
<evidence type="ECO:0000313" key="11">
    <source>
        <dbReference type="EMBL" id="OZU90591.1"/>
    </source>
</evidence>
<keyword evidence="12" id="KW-1185">Reference proteome</keyword>
<protein>
    <recommendedName>
        <fullName evidence="5 9">L-2,4-diaminobutyric acid acetyltransferase</fullName>
        <shortName evidence="9">DABA acetyltransferase</shortName>
        <ecNumber evidence="4 9">2.3.1.178</ecNumber>
    </recommendedName>
</protein>
<dbReference type="InterPro" id="IPR012772">
    <property type="entry name" value="Ectoine_EctA"/>
</dbReference>
<dbReference type="Pfam" id="PF00583">
    <property type="entry name" value="Acetyltransf_1"/>
    <property type="match status" value="1"/>
</dbReference>
<dbReference type="Proteomes" id="UP000216498">
    <property type="component" value="Unassembled WGS sequence"/>
</dbReference>
<evidence type="ECO:0000256" key="4">
    <source>
        <dbReference type="ARBA" id="ARBA00012355"/>
    </source>
</evidence>
<evidence type="ECO:0000256" key="7">
    <source>
        <dbReference type="ARBA" id="ARBA00023315"/>
    </source>
</evidence>
<sequence length="173" mass="19587">MTLPTDIKTDYHFRKPTKEDGAAVWELIKGTNVLDLNSSYSYLMWCEIFSDTSIVVEREGDTVGFISGFINPNSPNALFIWQVAVNASERGRGLGTRMLRQLLNRRACEDVQYVEATVSPSNKPSKSLFKGLAKKLDTNCHISDYFTSEDFPSEGHEDELLFKIGPIEEENKR</sequence>
<dbReference type="EMBL" id="NPMS01000001">
    <property type="protein sequence ID" value="OZU90591.1"/>
    <property type="molecule type" value="Genomic_DNA"/>
</dbReference>
<dbReference type="InterPro" id="IPR000182">
    <property type="entry name" value="GNAT_dom"/>
</dbReference>
<evidence type="ECO:0000256" key="5">
    <source>
        <dbReference type="ARBA" id="ARBA00017935"/>
    </source>
</evidence>
<dbReference type="GO" id="GO:0019491">
    <property type="term" value="P:ectoine biosynthetic process"/>
    <property type="evidence" value="ECO:0007669"/>
    <property type="project" value="UniProtKB-UniPathway"/>
</dbReference>
<comment type="pathway">
    <text evidence="2 9">Amine and polyamine biosynthesis; ectoine biosynthesis; L-ectoine from L-aspartate 4-semialdehyde: step 2/3.</text>
</comment>
<dbReference type="EC" id="2.3.1.178" evidence="4 9"/>
<proteinExistence type="inferred from homology"/>
<dbReference type="InterPro" id="IPR016181">
    <property type="entry name" value="Acyl_CoA_acyltransferase"/>
</dbReference>
<evidence type="ECO:0000313" key="12">
    <source>
        <dbReference type="Proteomes" id="UP000216498"/>
    </source>
</evidence>
<feature type="domain" description="N-acetyltransferase" evidence="10">
    <location>
        <begin position="11"/>
        <end position="152"/>
    </location>
</feature>
<keyword evidence="6 9" id="KW-0808">Transferase</keyword>
<dbReference type="Gene3D" id="3.40.630.30">
    <property type="match status" value="1"/>
</dbReference>
<name>A0A265NFI9_9BACI</name>
<dbReference type="OrthoDB" id="2436196at2"/>
<evidence type="ECO:0000259" key="10">
    <source>
        <dbReference type="PROSITE" id="PS51186"/>
    </source>
</evidence>
<dbReference type="GO" id="GO:0033816">
    <property type="term" value="F:diaminobutyrate acetyltransferase activity"/>
    <property type="evidence" value="ECO:0007669"/>
    <property type="project" value="UniProtKB-EC"/>
</dbReference>
<dbReference type="AlphaFoldDB" id="A0A265NFI9"/>
<dbReference type="PROSITE" id="PS51186">
    <property type="entry name" value="GNAT"/>
    <property type="match status" value="1"/>
</dbReference>
<evidence type="ECO:0000256" key="1">
    <source>
        <dbReference type="ARBA" id="ARBA00003741"/>
    </source>
</evidence>
<evidence type="ECO:0000256" key="3">
    <source>
        <dbReference type="ARBA" id="ARBA00010712"/>
    </source>
</evidence>
<keyword evidence="7 9" id="KW-0012">Acyltransferase</keyword>
<accession>A0A265NFI9</accession>
<dbReference type="CDD" id="cd04301">
    <property type="entry name" value="NAT_SF"/>
    <property type="match status" value="1"/>
</dbReference>
<evidence type="ECO:0000256" key="8">
    <source>
        <dbReference type="ARBA" id="ARBA00048924"/>
    </source>
</evidence>
<comment type="similarity">
    <text evidence="3 9">Belongs to the acetyltransferase family. EctA subfamily.</text>
</comment>
<comment type="catalytic activity">
    <reaction evidence="8 9">
        <text>L-2,4-diaminobutanoate + acetyl-CoA = (2S)-4-acetamido-2-aminobutanoate + CoA + H(+)</text>
        <dbReference type="Rhea" id="RHEA:16901"/>
        <dbReference type="ChEBI" id="CHEBI:15378"/>
        <dbReference type="ChEBI" id="CHEBI:57287"/>
        <dbReference type="ChEBI" id="CHEBI:57288"/>
        <dbReference type="ChEBI" id="CHEBI:58761"/>
        <dbReference type="ChEBI" id="CHEBI:58929"/>
        <dbReference type="EC" id="2.3.1.178"/>
    </reaction>
</comment>
<evidence type="ECO:0000256" key="6">
    <source>
        <dbReference type="ARBA" id="ARBA00022679"/>
    </source>
</evidence>
<comment type="caution">
    <text evidence="11">The sequence shown here is derived from an EMBL/GenBank/DDBJ whole genome shotgun (WGS) entry which is preliminary data.</text>
</comment>
<dbReference type="RefSeq" id="WP_094884301.1">
    <property type="nucleotide sequence ID" value="NZ_NPMS01000001.1"/>
</dbReference>